<comment type="caution">
    <text evidence="2">The sequence shown here is derived from an EMBL/GenBank/DDBJ whole genome shotgun (WGS) entry which is preliminary data.</text>
</comment>
<dbReference type="PATRIC" id="fig|1299326.3.peg.5"/>
<organism evidence="2 3">
    <name type="scientific">Mycobacterium kansasii 662</name>
    <dbReference type="NCBI Taxonomy" id="1299326"/>
    <lineage>
        <taxon>Bacteria</taxon>
        <taxon>Bacillati</taxon>
        <taxon>Actinomycetota</taxon>
        <taxon>Actinomycetes</taxon>
        <taxon>Mycobacteriales</taxon>
        <taxon>Mycobacteriaceae</taxon>
        <taxon>Mycobacterium</taxon>
    </lineage>
</organism>
<gene>
    <name evidence="2" type="ORF">I545_0005</name>
</gene>
<proteinExistence type="predicted"/>
<accession>X7ZTJ8</accession>
<sequence>MRDSPLQGAVARSSLGPGVTTMAPSSLRDTVIGSADRHVQGTFGP</sequence>
<evidence type="ECO:0000313" key="3">
    <source>
        <dbReference type="Proteomes" id="UP000020561"/>
    </source>
</evidence>
<protein>
    <submittedName>
        <fullName evidence="2">Uncharacterized protein</fullName>
    </submittedName>
</protein>
<evidence type="ECO:0000256" key="1">
    <source>
        <dbReference type="SAM" id="MobiDB-lite"/>
    </source>
</evidence>
<reference evidence="2 3" key="1">
    <citation type="submission" date="2013-12" db="EMBL/GenBank/DDBJ databases">
        <authorList>
            <person name="Brown-Elliot B."/>
            <person name="Wallace R."/>
            <person name="Lenaerts A."/>
            <person name="Ordway D."/>
            <person name="DeGroote M.A."/>
            <person name="Parker T."/>
            <person name="Sizemore C."/>
            <person name="Tallon L.J."/>
            <person name="Sadzewicz L.K."/>
            <person name="Sengamalay N."/>
            <person name="Fraser C.M."/>
            <person name="Hine E."/>
            <person name="Shefchek K.A."/>
            <person name="Das S.P."/>
            <person name="Tettelin H."/>
        </authorList>
    </citation>
    <scope>NUCLEOTIDE SEQUENCE [LARGE SCALE GENOMIC DNA]</scope>
    <source>
        <strain evidence="2 3">662</strain>
    </source>
</reference>
<name>X7ZTJ8_MYCKA</name>
<dbReference type="AlphaFoldDB" id="X7ZTJ8"/>
<evidence type="ECO:0000313" key="2">
    <source>
        <dbReference type="EMBL" id="EUA22326.1"/>
    </source>
</evidence>
<feature type="region of interest" description="Disordered" evidence="1">
    <location>
        <begin position="1"/>
        <end position="45"/>
    </location>
</feature>
<dbReference type="Proteomes" id="UP000020561">
    <property type="component" value="Unassembled WGS sequence"/>
</dbReference>
<dbReference type="EMBL" id="JAOA01000001">
    <property type="protein sequence ID" value="EUA22326.1"/>
    <property type="molecule type" value="Genomic_DNA"/>
</dbReference>